<feature type="transmembrane region" description="Helical" evidence="2">
    <location>
        <begin position="136"/>
        <end position="155"/>
    </location>
</feature>
<feature type="transmembrane region" description="Helical" evidence="2">
    <location>
        <begin position="103"/>
        <end position="121"/>
    </location>
</feature>
<protein>
    <recommendedName>
        <fullName evidence="3">DUF2510 domain-containing protein</fullName>
    </recommendedName>
</protein>
<feature type="transmembrane region" description="Helical" evidence="2">
    <location>
        <begin position="58"/>
        <end position="82"/>
    </location>
</feature>
<accession>A0A317ZNW5</accession>
<evidence type="ECO:0000256" key="1">
    <source>
        <dbReference type="SAM" id="MobiDB-lite"/>
    </source>
</evidence>
<evidence type="ECO:0000259" key="3">
    <source>
        <dbReference type="Pfam" id="PF10708"/>
    </source>
</evidence>
<keyword evidence="2" id="KW-1133">Transmembrane helix</keyword>
<dbReference type="EMBL" id="QHLY01000012">
    <property type="protein sequence ID" value="PXA68172.1"/>
    <property type="molecule type" value="Genomic_DNA"/>
</dbReference>
<dbReference type="InterPro" id="IPR018929">
    <property type="entry name" value="DUF2510"/>
</dbReference>
<keyword evidence="5" id="KW-1185">Reference proteome</keyword>
<keyword evidence="2" id="KW-0812">Transmembrane</keyword>
<gene>
    <name evidence="4" type="ORF">CTB96_16230</name>
</gene>
<evidence type="ECO:0000313" key="5">
    <source>
        <dbReference type="Proteomes" id="UP000246722"/>
    </source>
</evidence>
<feature type="domain" description="DUF2510" evidence="3">
    <location>
        <begin position="13"/>
        <end position="36"/>
    </location>
</feature>
<evidence type="ECO:0000313" key="4">
    <source>
        <dbReference type="EMBL" id="PXA68172.1"/>
    </source>
</evidence>
<feature type="compositionally biased region" description="Basic and acidic residues" evidence="1">
    <location>
        <begin position="7"/>
        <end position="17"/>
    </location>
</feature>
<feature type="region of interest" description="Disordered" evidence="1">
    <location>
        <begin position="1"/>
        <end position="22"/>
    </location>
</feature>
<feature type="transmembrane region" description="Helical" evidence="2">
    <location>
        <begin position="167"/>
        <end position="190"/>
    </location>
</feature>
<organism evidence="4 5">
    <name type="scientific">Cryobacterium arcticum</name>
    <dbReference type="NCBI Taxonomy" id="670052"/>
    <lineage>
        <taxon>Bacteria</taxon>
        <taxon>Bacillati</taxon>
        <taxon>Actinomycetota</taxon>
        <taxon>Actinomycetes</taxon>
        <taxon>Micrococcales</taxon>
        <taxon>Microbacteriaceae</taxon>
        <taxon>Cryobacterium</taxon>
    </lineage>
</organism>
<dbReference type="RefSeq" id="WP_110127841.1">
    <property type="nucleotide sequence ID" value="NZ_QHLY01000012.1"/>
</dbReference>
<dbReference type="Proteomes" id="UP000246722">
    <property type="component" value="Unassembled WGS sequence"/>
</dbReference>
<reference evidence="4 5" key="1">
    <citation type="submission" date="2018-05" db="EMBL/GenBank/DDBJ databases">
        <title>Genetic diversity of glacier-inhabiting Cryobacterium bacteria in China and description of Cryobacterium mengkeensis sp. nov. and Arthrobacter glacialis sp. nov.</title>
        <authorList>
            <person name="Liu Q."/>
            <person name="Xin Y.-H."/>
        </authorList>
    </citation>
    <scope>NUCLEOTIDE SEQUENCE [LARGE SCALE GENOMIC DNA]</scope>
    <source>
        <strain evidence="4 5">SK-1</strain>
    </source>
</reference>
<evidence type="ECO:0000256" key="2">
    <source>
        <dbReference type="SAM" id="Phobius"/>
    </source>
</evidence>
<dbReference type="AlphaFoldDB" id="A0A317ZNW5"/>
<dbReference type="OrthoDB" id="5244233at2"/>
<comment type="caution">
    <text evidence="4">The sequence shown here is derived from an EMBL/GenBank/DDBJ whole genome shotgun (WGS) entry which is preliminary data.</text>
</comment>
<dbReference type="Pfam" id="PF10708">
    <property type="entry name" value="DUF2510"/>
    <property type="match status" value="1"/>
</dbReference>
<name>A0A317ZNW5_9MICO</name>
<proteinExistence type="predicted"/>
<keyword evidence="2" id="KW-0472">Membrane</keyword>
<sequence length="198" mass="21860">MTATSPEHGEPRWHADPEGGGGLRWWDGTQWTTAVMGPAELGPPVQQPLPADTTVYTWSIWLMVFLPLVTVAGLLVLPLPSFGSYTDLQSAQELQRSFDLNGLVRNALSFVVWGTSVALAFHDRRTLLRAGYVRPFHWAWAFLYSGVYIIGRSIIVQRRIGRGLAPIWAWVGISVLGLIVSVGILVPMFADLLAVIPR</sequence>